<dbReference type="Proteomes" id="UP000317421">
    <property type="component" value="Unassembled WGS sequence"/>
</dbReference>
<dbReference type="OrthoDB" id="274221at2"/>
<dbReference type="RefSeq" id="WP_146446435.1">
    <property type="nucleotide sequence ID" value="NZ_SJPR01000007.1"/>
</dbReference>
<dbReference type="InterPro" id="IPR002686">
    <property type="entry name" value="Transposase_17"/>
</dbReference>
<dbReference type="SMART" id="SM01321">
    <property type="entry name" value="Y1_Tnp"/>
    <property type="match status" value="1"/>
</dbReference>
<sequence length="183" mass="20670">MRHWLLTSTTYGTWLPGDARGSVTSVRDYRTTDGDRRVRVEHDRHGELWEAPIPKLAQCATAQMARSAVWLNAQHASLVTESFVATAAYRGWTLHASSVMANHFHVVASAPPDVRAEKLLRDFKAYASRALNQHAGSQGADLWWTRSGSRRPLWDVRALDRAVNYVLNQQKPLCVWNQPPENV</sequence>
<dbReference type="AlphaFoldDB" id="A0A5C6A3B2"/>
<dbReference type="GO" id="GO:0004803">
    <property type="term" value="F:transposase activity"/>
    <property type="evidence" value="ECO:0007669"/>
    <property type="project" value="InterPro"/>
</dbReference>
<evidence type="ECO:0000313" key="3">
    <source>
        <dbReference type="Proteomes" id="UP000317421"/>
    </source>
</evidence>
<evidence type="ECO:0000259" key="1">
    <source>
        <dbReference type="SMART" id="SM01321"/>
    </source>
</evidence>
<dbReference type="Gene3D" id="3.30.70.1290">
    <property type="entry name" value="Transposase IS200-like"/>
    <property type="match status" value="1"/>
</dbReference>
<gene>
    <name evidence="2" type="ORF">Pla108_37400</name>
</gene>
<comment type="caution">
    <text evidence="2">The sequence shown here is derived from an EMBL/GenBank/DDBJ whole genome shotgun (WGS) entry which is preliminary data.</text>
</comment>
<name>A0A5C6A3B2_9BACT</name>
<protein>
    <submittedName>
        <fullName evidence="2">Transposase IS200 like protein</fullName>
    </submittedName>
</protein>
<dbReference type="GO" id="GO:0006313">
    <property type="term" value="P:DNA transposition"/>
    <property type="evidence" value="ECO:0007669"/>
    <property type="project" value="InterPro"/>
</dbReference>
<evidence type="ECO:0000313" key="2">
    <source>
        <dbReference type="EMBL" id="TWT94029.1"/>
    </source>
</evidence>
<keyword evidence="3" id="KW-1185">Reference proteome</keyword>
<dbReference type="GO" id="GO:0003677">
    <property type="term" value="F:DNA binding"/>
    <property type="evidence" value="ECO:0007669"/>
    <property type="project" value="InterPro"/>
</dbReference>
<feature type="domain" description="Transposase IS200-like" evidence="1">
    <location>
        <begin position="62"/>
        <end position="169"/>
    </location>
</feature>
<dbReference type="SUPFAM" id="SSF143422">
    <property type="entry name" value="Transposase IS200-like"/>
    <property type="match status" value="1"/>
</dbReference>
<dbReference type="EMBL" id="SJPR01000007">
    <property type="protein sequence ID" value="TWT94029.1"/>
    <property type="molecule type" value="Genomic_DNA"/>
</dbReference>
<reference evidence="2 3" key="1">
    <citation type="submission" date="2019-02" db="EMBL/GenBank/DDBJ databases">
        <title>Deep-cultivation of Planctomycetes and their phenomic and genomic characterization uncovers novel biology.</title>
        <authorList>
            <person name="Wiegand S."/>
            <person name="Jogler M."/>
            <person name="Boedeker C."/>
            <person name="Pinto D."/>
            <person name="Vollmers J."/>
            <person name="Rivas-Marin E."/>
            <person name="Kohn T."/>
            <person name="Peeters S.H."/>
            <person name="Heuer A."/>
            <person name="Rast P."/>
            <person name="Oberbeckmann S."/>
            <person name="Bunk B."/>
            <person name="Jeske O."/>
            <person name="Meyerdierks A."/>
            <person name="Storesund J.E."/>
            <person name="Kallscheuer N."/>
            <person name="Luecker S."/>
            <person name="Lage O.M."/>
            <person name="Pohl T."/>
            <person name="Merkel B.J."/>
            <person name="Hornburger P."/>
            <person name="Mueller R.-W."/>
            <person name="Bruemmer F."/>
            <person name="Labrenz M."/>
            <person name="Spormann A.M."/>
            <person name="Op Den Camp H."/>
            <person name="Overmann J."/>
            <person name="Amann R."/>
            <person name="Jetten M.S.M."/>
            <person name="Mascher T."/>
            <person name="Medema M.H."/>
            <person name="Devos D.P."/>
            <person name="Kaster A.-K."/>
            <person name="Ovreas L."/>
            <person name="Rohde M."/>
            <person name="Galperin M.Y."/>
            <person name="Jogler C."/>
        </authorList>
    </citation>
    <scope>NUCLEOTIDE SEQUENCE [LARGE SCALE GENOMIC DNA]</scope>
    <source>
        <strain evidence="2 3">Pla108</strain>
    </source>
</reference>
<proteinExistence type="predicted"/>
<organism evidence="2 3">
    <name type="scientific">Botrimarina colliarenosi</name>
    <dbReference type="NCBI Taxonomy" id="2528001"/>
    <lineage>
        <taxon>Bacteria</taxon>
        <taxon>Pseudomonadati</taxon>
        <taxon>Planctomycetota</taxon>
        <taxon>Planctomycetia</taxon>
        <taxon>Pirellulales</taxon>
        <taxon>Lacipirellulaceae</taxon>
        <taxon>Botrimarina</taxon>
    </lineage>
</organism>
<dbReference type="Pfam" id="PF01797">
    <property type="entry name" value="Y1_Tnp"/>
    <property type="match status" value="1"/>
</dbReference>
<accession>A0A5C6A3B2</accession>
<dbReference type="InterPro" id="IPR036515">
    <property type="entry name" value="Transposase_17_sf"/>
</dbReference>